<evidence type="ECO:0000256" key="2">
    <source>
        <dbReference type="ARBA" id="ARBA00022525"/>
    </source>
</evidence>
<dbReference type="GO" id="GO:0005576">
    <property type="term" value="C:extracellular region"/>
    <property type="evidence" value="ECO:0007669"/>
    <property type="project" value="UniProtKB-SubCell"/>
</dbReference>
<dbReference type="InterPro" id="IPR013783">
    <property type="entry name" value="Ig-like_fold"/>
</dbReference>
<reference evidence="9 10" key="1">
    <citation type="submission" date="2019-03" db="EMBL/GenBank/DDBJ databases">
        <title>Genomic analyses of the natural microbiome of Caenorhabditis elegans.</title>
        <authorList>
            <person name="Samuel B."/>
        </authorList>
    </citation>
    <scope>NUCLEOTIDE SEQUENCE [LARGE SCALE GENOMIC DNA]</scope>
    <source>
        <strain evidence="9 10">JUb18</strain>
    </source>
</reference>
<keyword evidence="2" id="KW-0964">Secreted</keyword>
<dbReference type="PANTHER" id="PTHR23303:SF15">
    <property type="entry name" value="COLOSSIN-A"/>
    <property type="match status" value="1"/>
</dbReference>
<dbReference type="SUPFAM" id="SSF117074">
    <property type="entry name" value="Hypothetical protein PA1324"/>
    <property type="match status" value="2"/>
</dbReference>
<keyword evidence="9" id="KW-0240">DNA-directed RNA polymerase</keyword>
<feature type="signal peptide" evidence="6">
    <location>
        <begin position="1"/>
        <end position="38"/>
    </location>
</feature>
<evidence type="ECO:0000313" key="9">
    <source>
        <dbReference type="EMBL" id="TDP93187.1"/>
    </source>
</evidence>
<evidence type="ECO:0000256" key="4">
    <source>
        <dbReference type="SAM" id="MobiDB-lite"/>
    </source>
</evidence>
<keyword evidence="3 6" id="KW-0732">Signal</keyword>
<evidence type="ECO:0000256" key="1">
    <source>
        <dbReference type="ARBA" id="ARBA00004613"/>
    </source>
</evidence>
<sequence>MPSAYQGVLGAPNRRRRGRSALLAGVLTALLVATGVSAAPAMAATGSVEIEIPGGSEHHNGQPVYVEGKSYTLNIKYSRDAIAAGHTAVISVPKGFSISQAPAENSAVESFELGDGTLTITFKDPIPVANGSIDLDFTVDTLTESSEQVVNWGVNGEQTAQDVIFKKQGDSFATFGNGSRKESNNPGFSGVQIVDGQVVLGADYLTRPIRYSITVDSQDARPVTIADTLATGMTLVPGSFATQTTVWDAQGMNKIVEAEQAIPGYSGTSFSHTFTAAQNSITVLSYEAKITDAAALEQLRTALQAQYDAVADEEGAPFSIELKNSATINGETKSKSIWVGATTPTDPRPDTGAAFLKSSDLSWNTPITVKDDGVTLDPALPVTYTLTADLTKFADFASTKYALNRNVVITDTLPANLQWMLNDDAFISGEYTLVSGVTPEALAGDEYIGSYTLEGQTIRINVGKDITQSYAVRVKAELVNVAGTTVTEDPSDNPYAKRSFSGIENQAQFAYAASGTQQASTWHQVVTAKDPKSGIDDQNKFSKRTDSKPIVLEPGQTVAQVPFTFTVANGIGDAAKSTIVDHVDHSVLDVSEDTLAQIAASITGNYGGGFTLDETSFDLTLNQANDLVFTPTASFPQGTAWGEASRPLTEGFTFTVQIPTRPIEGKAAISVKNSAEFLGADREIVFTSKTTARAGAGGREIDVTKTVYNPATDEFTTNLRAEVGPDGALVNDEYIYRVQFIPTLGYTNMLFDITDDLVKNLEFVGFVDADQVKDGVTVGTGDYRIPGSQVTAKYSSADNRITIAKNQGLEGGTLVEMFFKVRIADFDYGVGVENVIGSDKVTITPTNDFPLDISKLNELDPTGTPITDRDARFELRDSAGQVVLSDLYVVGGKLRMAGPAGGDLVPTVKVPGTYTVHEMKAPAGYVLNRTPVALVVHGDGTSPATKFFNTPRSAVKTVSVGDYVWLDVDGDGVQGTHPDEQPIAGVKLVLTGPTGQPVLGVDGNPVEPQVTDKNGLYEFTDLPALQPGETYTVSIDRDDADTRKALAGLTPTRTGGSDDRAQDSEAWVAISRDDLVNDGDRDPTLDFGFRMKTYAIGDVVWIDANKNGLQDQTESVLPGVTVRLFDAQGALVGETTTDSHGLYVFDELRPGRYRVQFELTEAQAKVYEFTKTGGGNTALDSNAGKDGFSAWIVLNDTNSSLTLDYSYSDLVGGIRATQGIDPTWDAGVIVRELVPGTGTVPPTKTPPVTDPTPGDSLEHPSGVVTLGGLPVTGGAVPWHYALGGAVLLLLGAAALVLRGRRTRGAGN</sequence>
<evidence type="ECO:0000259" key="8">
    <source>
        <dbReference type="Pfam" id="PF17802"/>
    </source>
</evidence>
<feature type="domain" description="SD-repeat containing protein B" evidence="7">
    <location>
        <begin position="1095"/>
        <end position="1205"/>
    </location>
</feature>
<feature type="transmembrane region" description="Helical" evidence="5">
    <location>
        <begin position="1278"/>
        <end position="1297"/>
    </location>
</feature>
<feature type="domain" description="SD-repeat containing protein B" evidence="7">
    <location>
        <begin position="959"/>
        <end position="1089"/>
    </location>
</feature>
<feature type="chain" id="PRO_5020783257" evidence="6">
    <location>
        <begin position="39"/>
        <end position="1307"/>
    </location>
</feature>
<evidence type="ECO:0000256" key="5">
    <source>
        <dbReference type="SAM" id="Phobius"/>
    </source>
</evidence>
<dbReference type="InterPro" id="IPR041033">
    <property type="entry name" value="SpaA_PFL_dom_1"/>
</dbReference>
<name>A0A4R6S2D4_9MICO</name>
<keyword evidence="9" id="KW-0804">Transcription</keyword>
<keyword evidence="10" id="KW-1185">Reference proteome</keyword>
<dbReference type="EMBL" id="SNYA01000003">
    <property type="protein sequence ID" value="TDP93187.1"/>
    <property type="molecule type" value="Genomic_DNA"/>
</dbReference>
<dbReference type="InterPro" id="IPR033764">
    <property type="entry name" value="Sdr_B"/>
</dbReference>
<dbReference type="Pfam" id="PF17802">
    <property type="entry name" value="SpaA"/>
    <property type="match status" value="1"/>
</dbReference>
<dbReference type="Pfam" id="PF17210">
    <property type="entry name" value="SdrD_B"/>
    <property type="match status" value="2"/>
</dbReference>
<dbReference type="Gene3D" id="2.60.40.10">
    <property type="entry name" value="Immunoglobulins"/>
    <property type="match status" value="3"/>
</dbReference>
<comment type="caution">
    <text evidence="9">The sequence shown here is derived from an EMBL/GenBank/DDBJ whole genome shotgun (WGS) entry which is preliminary data.</text>
</comment>
<evidence type="ECO:0000256" key="3">
    <source>
        <dbReference type="ARBA" id="ARBA00022729"/>
    </source>
</evidence>
<comment type="subcellular location">
    <subcellularLocation>
        <location evidence="1">Secreted</location>
    </subcellularLocation>
</comment>
<keyword evidence="5" id="KW-0472">Membrane</keyword>
<evidence type="ECO:0000313" key="10">
    <source>
        <dbReference type="Proteomes" id="UP000295601"/>
    </source>
</evidence>
<dbReference type="PANTHER" id="PTHR23303">
    <property type="entry name" value="CARBOXYPEPTIDASE REGULATORY REGION-CONTAINING"/>
    <property type="match status" value="1"/>
</dbReference>
<keyword evidence="5" id="KW-0812">Transmembrane</keyword>
<protein>
    <submittedName>
        <fullName evidence="9">DNA-directed RNA polymerase II subunit RPB1</fullName>
    </submittedName>
</protein>
<feature type="region of interest" description="Disordered" evidence="4">
    <location>
        <begin position="1235"/>
        <end position="1258"/>
    </location>
</feature>
<evidence type="ECO:0000259" key="7">
    <source>
        <dbReference type="Pfam" id="PF17210"/>
    </source>
</evidence>
<feature type="domain" description="SpaA-like prealbumin fold" evidence="8">
    <location>
        <begin position="870"/>
        <end position="942"/>
    </location>
</feature>
<accession>A0A4R6S2D4</accession>
<evidence type="ECO:0000256" key="6">
    <source>
        <dbReference type="SAM" id="SignalP"/>
    </source>
</evidence>
<dbReference type="GO" id="GO:0000428">
    <property type="term" value="C:DNA-directed RNA polymerase complex"/>
    <property type="evidence" value="ECO:0007669"/>
    <property type="project" value="UniProtKB-KW"/>
</dbReference>
<dbReference type="GO" id="GO:0005975">
    <property type="term" value="P:carbohydrate metabolic process"/>
    <property type="evidence" value="ECO:0007669"/>
    <property type="project" value="UniProtKB-ARBA"/>
</dbReference>
<dbReference type="Proteomes" id="UP000295601">
    <property type="component" value="Unassembled WGS sequence"/>
</dbReference>
<organism evidence="9 10">
    <name type="scientific">Leucobacter luti</name>
    <dbReference type="NCBI Taxonomy" id="340320"/>
    <lineage>
        <taxon>Bacteria</taxon>
        <taxon>Bacillati</taxon>
        <taxon>Actinomycetota</taxon>
        <taxon>Actinomycetes</taxon>
        <taxon>Micrococcales</taxon>
        <taxon>Microbacteriaceae</taxon>
        <taxon>Leucobacter</taxon>
    </lineage>
</organism>
<proteinExistence type="predicted"/>
<keyword evidence="5" id="KW-1133">Transmembrane helix</keyword>
<dbReference type="InterPro" id="IPR051417">
    <property type="entry name" value="SDr/BOS_complex"/>
</dbReference>
<dbReference type="Gene3D" id="2.60.40.740">
    <property type="match status" value="1"/>
</dbReference>
<gene>
    <name evidence="9" type="ORF">EDF62_1163</name>
</gene>